<evidence type="ECO:0000256" key="2">
    <source>
        <dbReference type="ARBA" id="ARBA00022448"/>
    </source>
</evidence>
<feature type="transmembrane region" description="Helical" evidence="9">
    <location>
        <begin position="102"/>
        <end position="123"/>
    </location>
</feature>
<keyword evidence="2 9" id="KW-0813">Transport</keyword>
<comment type="subcellular location">
    <subcellularLocation>
        <location evidence="1 9">Cell inner membrane</location>
        <topology evidence="1 9">Multi-pass membrane protein</topology>
    </subcellularLocation>
</comment>
<evidence type="ECO:0000256" key="6">
    <source>
        <dbReference type="ARBA" id="ARBA00022989"/>
    </source>
</evidence>
<dbReference type="InterPro" id="IPR007387">
    <property type="entry name" value="TRAP_DctQ"/>
</dbReference>
<feature type="transmembrane region" description="Helical" evidence="9">
    <location>
        <begin position="24"/>
        <end position="43"/>
    </location>
</feature>
<evidence type="ECO:0000256" key="8">
    <source>
        <dbReference type="ARBA" id="ARBA00038436"/>
    </source>
</evidence>
<name>A0A2T5HUW0_9RHOB</name>
<keyword evidence="5 9" id="KW-0812">Transmembrane</keyword>
<comment type="similarity">
    <text evidence="8 9">Belongs to the TRAP transporter small permease family.</text>
</comment>
<dbReference type="PANTHER" id="PTHR35011:SF10">
    <property type="entry name" value="TRAP TRANSPORTER SMALL PERMEASE PROTEIN"/>
    <property type="match status" value="1"/>
</dbReference>
<dbReference type="PANTHER" id="PTHR35011">
    <property type="entry name" value="2,3-DIKETO-L-GULONATE TRAP TRANSPORTER SMALL PERMEASE PROTEIN YIAM"/>
    <property type="match status" value="1"/>
</dbReference>
<evidence type="ECO:0000256" key="5">
    <source>
        <dbReference type="ARBA" id="ARBA00022692"/>
    </source>
</evidence>
<dbReference type="AlphaFoldDB" id="A0A2T5HUW0"/>
<reference evidence="11 12" key="1">
    <citation type="submission" date="2018-04" db="EMBL/GenBank/DDBJ databases">
        <title>Genomic Encyclopedia of Archaeal and Bacterial Type Strains, Phase II (KMG-II): from individual species to whole genera.</title>
        <authorList>
            <person name="Goeker M."/>
        </authorList>
    </citation>
    <scope>NUCLEOTIDE SEQUENCE [LARGE SCALE GENOMIC DNA]</scope>
    <source>
        <strain evidence="11 12">DSM 100434</strain>
    </source>
</reference>
<feature type="transmembrane region" description="Helical" evidence="9">
    <location>
        <begin position="143"/>
        <end position="167"/>
    </location>
</feature>
<dbReference type="GO" id="GO:0015740">
    <property type="term" value="P:C4-dicarboxylate transport"/>
    <property type="evidence" value="ECO:0007669"/>
    <property type="project" value="TreeGrafter"/>
</dbReference>
<comment type="function">
    <text evidence="9">Part of the tripartite ATP-independent periplasmic (TRAP) transport system.</text>
</comment>
<evidence type="ECO:0000256" key="4">
    <source>
        <dbReference type="ARBA" id="ARBA00022519"/>
    </source>
</evidence>
<comment type="subunit">
    <text evidence="9">The complex comprises the extracytoplasmic solute receptor protein and the two transmembrane proteins.</text>
</comment>
<proteinExistence type="inferred from homology"/>
<evidence type="ECO:0000256" key="7">
    <source>
        <dbReference type="ARBA" id="ARBA00023136"/>
    </source>
</evidence>
<organism evidence="11 12">
    <name type="scientific">Celeribacter persicus</name>
    <dbReference type="NCBI Taxonomy" id="1651082"/>
    <lineage>
        <taxon>Bacteria</taxon>
        <taxon>Pseudomonadati</taxon>
        <taxon>Pseudomonadota</taxon>
        <taxon>Alphaproteobacteria</taxon>
        <taxon>Rhodobacterales</taxon>
        <taxon>Roseobacteraceae</taxon>
        <taxon>Celeribacter</taxon>
    </lineage>
</organism>
<dbReference type="RefSeq" id="WP_107815316.1">
    <property type="nucleotide sequence ID" value="NZ_QAOH01000002.1"/>
</dbReference>
<evidence type="ECO:0000313" key="12">
    <source>
        <dbReference type="Proteomes" id="UP000244077"/>
    </source>
</evidence>
<dbReference type="EMBL" id="QAOH01000002">
    <property type="protein sequence ID" value="PTQ75345.1"/>
    <property type="molecule type" value="Genomic_DNA"/>
</dbReference>
<dbReference type="Proteomes" id="UP000244077">
    <property type="component" value="Unassembled WGS sequence"/>
</dbReference>
<dbReference type="GO" id="GO:0005886">
    <property type="term" value="C:plasma membrane"/>
    <property type="evidence" value="ECO:0007669"/>
    <property type="project" value="UniProtKB-SubCell"/>
</dbReference>
<keyword evidence="4 9" id="KW-0997">Cell inner membrane</keyword>
<gene>
    <name evidence="11" type="ORF">C8N42_102265</name>
</gene>
<dbReference type="GO" id="GO:0022857">
    <property type="term" value="F:transmembrane transporter activity"/>
    <property type="evidence" value="ECO:0007669"/>
    <property type="project" value="UniProtKB-UniRule"/>
</dbReference>
<evidence type="ECO:0000313" key="11">
    <source>
        <dbReference type="EMBL" id="PTQ75345.1"/>
    </source>
</evidence>
<comment type="caution">
    <text evidence="11">The sequence shown here is derived from an EMBL/GenBank/DDBJ whole genome shotgun (WGS) entry which is preliminary data.</text>
</comment>
<dbReference type="Pfam" id="PF04290">
    <property type="entry name" value="DctQ"/>
    <property type="match status" value="1"/>
</dbReference>
<evidence type="ECO:0000259" key="10">
    <source>
        <dbReference type="Pfam" id="PF04290"/>
    </source>
</evidence>
<protein>
    <recommendedName>
        <fullName evidence="9">TRAP transporter small permease protein</fullName>
    </recommendedName>
</protein>
<evidence type="ECO:0000256" key="1">
    <source>
        <dbReference type="ARBA" id="ARBA00004429"/>
    </source>
</evidence>
<evidence type="ECO:0000256" key="9">
    <source>
        <dbReference type="RuleBase" id="RU369079"/>
    </source>
</evidence>
<keyword evidence="3" id="KW-1003">Cell membrane</keyword>
<dbReference type="OrthoDB" id="2877624at2"/>
<keyword evidence="7 9" id="KW-0472">Membrane</keyword>
<accession>A0A2T5HUW0</accession>
<keyword evidence="6 9" id="KW-1133">Transmembrane helix</keyword>
<dbReference type="InterPro" id="IPR055348">
    <property type="entry name" value="DctQ"/>
</dbReference>
<evidence type="ECO:0000256" key="3">
    <source>
        <dbReference type="ARBA" id="ARBA00022475"/>
    </source>
</evidence>
<keyword evidence="12" id="KW-1185">Reference proteome</keyword>
<sequence>MINLSENIAGPHEQGLPPKAARPIHGAIAIACSVLLIAMMGLTVVDVLGRYLFNNPVKGATELTELMLAALIFLGLPAATLDREHVTVDLITDRLPLAVDKIRRPVVLLLSSGVQVMIAWRLWVTATQVAGYGGTTATLELPIAPIGYVSAVLCIVSAIIMFAEIFYPMRGEN</sequence>
<feature type="transmembrane region" description="Helical" evidence="9">
    <location>
        <begin position="63"/>
        <end position="81"/>
    </location>
</feature>
<feature type="domain" description="Tripartite ATP-independent periplasmic transporters DctQ component" evidence="10">
    <location>
        <begin position="39"/>
        <end position="168"/>
    </location>
</feature>